<organism evidence="1 2">
    <name type="scientific">Bremia lactucae</name>
    <name type="common">Lettuce downy mildew</name>
    <dbReference type="NCBI Taxonomy" id="4779"/>
    <lineage>
        <taxon>Eukaryota</taxon>
        <taxon>Sar</taxon>
        <taxon>Stramenopiles</taxon>
        <taxon>Oomycota</taxon>
        <taxon>Peronosporomycetes</taxon>
        <taxon>Peronosporales</taxon>
        <taxon>Peronosporaceae</taxon>
        <taxon>Bremia</taxon>
    </lineage>
</organism>
<gene>
    <name evidence="1" type="ORF">CCR75_005920</name>
</gene>
<dbReference type="GeneID" id="94349665"/>
<sequence length="171" mass="18625">MPPDVAGSSFSETLDFIRYEVHPQGPSVESRPKTHVPRRQVPLRTRCARRSSSSHSRVRAGTGFDGTNPAARFAAYSFAMSSKTRSAVINEGTSLFSLTFDIRGQCESVIETVVPHSLVTPSLGEQRLGFEALVPATTGDVGDMTWYGTGDCGRRLNRLDKDLGCFLEVGK</sequence>
<name>A0A976ILN8_BRELC</name>
<dbReference type="RefSeq" id="XP_067823560.1">
    <property type="nucleotide sequence ID" value="XM_067963994.1"/>
</dbReference>
<comment type="caution">
    <text evidence="1">The sequence shown here is derived from an EMBL/GenBank/DDBJ whole genome shotgun (WGS) entry which is preliminary data.</text>
</comment>
<dbReference type="EMBL" id="SHOA02000009">
    <property type="protein sequence ID" value="TDH74062.1"/>
    <property type="molecule type" value="Genomic_DNA"/>
</dbReference>
<dbReference type="KEGG" id="blac:94349665"/>
<reference evidence="1 2" key="1">
    <citation type="journal article" date="2021" name="Genome Biol.">
        <title>AFLAP: assembly-free linkage analysis pipeline using k-mers from genome sequencing data.</title>
        <authorList>
            <person name="Fletcher K."/>
            <person name="Zhang L."/>
            <person name="Gil J."/>
            <person name="Han R."/>
            <person name="Cavanaugh K."/>
            <person name="Michelmore R."/>
        </authorList>
    </citation>
    <scope>NUCLEOTIDE SEQUENCE [LARGE SCALE GENOMIC DNA]</scope>
    <source>
        <strain evidence="1 2">SF5</strain>
    </source>
</reference>
<proteinExistence type="predicted"/>
<keyword evidence="2" id="KW-1185">Reference proteome</keyword>
<evidence type="ECO:0000313" key="1">
    <source>
        <dbReference type="EMBL" id="TDH74062.1"/>
    </source>
</evidence>
<accession>A0A976ILN8</accession>
<protein>
    <submittedName>
        <fullName evidence="1">Uncharacterized protein</fullName>
    </submittedName>
</protein>
<evidence type="ECO:0000313" key="2">
    <source>
        <dbReference type="Proteomes" id="UP000294530"/>
    </source>
</evidence>
<dbReference type="AlphaFoldDB" id="A0A976ILN8"/>
<dbReference type="Proteomes" id="UP000294530">
    <property type="component" value="Unassembled WGS sequence"/>
</dbReference>